<dbReference type="InterPro" id="IPR036291">
    <property type="entry name" value="NAD(P)-bd_dom_sf"/>
</dbReference>
<evidence type="ECO:0000313" key="4">
    <source>
        <dbReference type="EMBL" id="HJB98571.1"/>
    </source>
</evidence>
<evidence type="ECO:0000313" key="5">
    <source>
        <dbReference type="Proteomes" id="UP000826793"/>
    </source>
</evidence>
<dbReference type="InterPro" id="IPR055170">
    <property type="entry name" value="GFO_IDH_MocA-like_dom"/>
</dbReference>
<dbReference type="GO" id="GO:0016491">
    <property type="term" value="F:oxidoreductase activity"/>
    <property type="evidence" value="ECO:0007669"/>
    <property type="project" value="UniProtKB-KW"/>
</dbReference>
<feature type="domain" description="GFO/IDH/MocA-like oxidoreductase" evidence="3">
    <location>
        <begin position="135"/>
        <end position="270"/>
    </location>
</feature>
<dbReference type="InterPro" id="IPR000683">
    <property type="entry name" value="Gfo/Idh/MocA-like_OxRdtase_N"/>
</dbReference>
<protein>
    <submittedName>
        <fullName evidence="4">Gfo/Idh/MocA family oxidoreductase</fullName>
    </submittedName>
</protein>
<evidence type="ECO:0000259" key="2">
    <source>
        <dbReference type="Pfam" id="PF01408"/>
    </source>
</evidence>
<reference evidence="4" key="1">
    <citation type="journal article" date="2021" name="PeerJ">
        <title>Extensive microbial diversity within the chicken gut microbiome revealed by metagenomics and culture.</title>
        <authorList>
            <person name="Gilroy R."/>
            <person name="Ravi A."/>
            <person name="Getino M."/>
            <person name="Pursley I."/>
            <person name="Horton D.L."/>
            <person name="Alikhan N.F."/>
            <person name="Baker D."/>
            <person name="Gharbi K."/>
            <person name="Hall N."/>
            <person name="Watson M."/>
            <person name="Adriaenssens E.M."/>
            <person name="Foster-Nyarko E."/>
            <person name="Jarju S."/>
            <person name="Secka A."/>
            <person name="Antonio M."/>
            <person name="Oren A."/>
            <person name="Chaudhuri R.R."/>
            <person name="La Ragione R."/>
            <person name="Hildebrand F."/>
            <person name="Pallen M.J."/>
        </authorList>
    </citation>
    <scope>NUCLEOTIDE SEQUENCE</scope>
    <source>
        <strain evidence="4">CHK185-1770</strain>
    </source>
</reference>
<dbReference type="Proteomes" id="UP000826793">
    <property type="component" value="Unassembled WGS sequence"/>
</dbReference>
<dbReference type="Gene3D" id="3.40.50.720">
    <property type="entry name" value="NAD(P)-binding Rossmann-like Domain"/>
    <property type="match status" value="1"/>
</dbReference>
<dbReference type="EMBL" id="DWXG01000066">
    <property type="protein sequence ID" value="HJB98571.1"/>
    <property type="molecule type" value="Genomic_DNA"/>
</dbReference>
<reference evidence="4" key="2">
    <citation type="submission" date="2021-04" db="EMBL/GenBank/DDBJ databases">
        <authorList>
            <person name="Gilroy R."/>
        </authorList>
    </citation>
    <scope>NUCLEOTIDE SEQUENCE</scope>
    <source>
        <strain evidence="4">CHK185-1770</strain>
    </source>
</reference>
<dbReference type="Pfam" id="PF01408">
    <property type="entry name" value="GFO_IDH_MocA"/>
    <property type="match status" value="1"/>
</dbReference>
<accession>A0A9D2MX08</accession>
<feature type="domain" description="Gfo/Idh/MocA-like oxidoreductase N-terminal" evidence="2">
    <location>
        <begin position="5"/>
        <end position="120"/>
    </location>
</feature>
<dbReference type="Gene3D" id="3.30.360.10">
    <property type="entry name" value="Dihydrodipicolinate Reductase, domain 2"/>
    <property type="match status" value="1"/>
</dbReference>
<evidence type="ECO:0000256" key="1">
    <source>
        <dbReference type="ARBA" id="ARBA00023002"/>
    </source>
</evidence>
<dbReference type="AlphaFoldDB" id="A0A9D2MX08"/>
<organism evidence="4 5">
    <name type="scientific">Candidatus Acutalibacter pullicola</name>
    <dbReference type="NCBI Taxonomy" id="2838417"/>
    <lineage>
        <taxon>Bacteria</taxon>
        <taxon>Bacillati</taxon>
        <taxon>Bacillota</taxon>
        <taxon>Clostridia</taxon>
        <taxon>Eubacteriales</taxon>
        <taxon>Acutalibacteraceae</taxon>
        <taxon>Acutalibacter</taxon>
    </lineage>
</organism>
<dbReference type="SUPFAM" id="SSF55347">
    <property type="entry name" value="Glyceraldehyde-3-phosphate dehydrogenase-like, C-terminal domain"/>
    <property type="match status" value="1"/>
</dbReference>
<dbReference type="GO" id="GO:0000166">
    <property type="term" value="F:nucleotide binding"/>
    <property type="evidence" value="ECO:0007669"/>
    <property type="project" value="InterPro"/>
</dbReference>
<proteinExistence type="predicted"/>
<dbReference type="Pfam" id="PF22725">
    <property type="entry name" value="GFO_IDH_MocA_C3"/>
    <property type="match status" value="1"/>
</dbReference>
<gene>
    <name evidence="4" type="ORF">H9710_08345</name>
</gene>
<comment type="caution">
    <text evidence="4">The sequence shown here is derived from an EMBL/GenBank/DDBJ whole genome shotgun (WGS) entry which is preliminary data.</text>
</comment>
<dbReference type="PANTHER" id="PTHR43818:SF11">
    <property type="entry name" value="BCDNA.GH03377"/>
    <property type="match status" value="1"/>
</dbReference>
<dbReference type="SUPFAM" id="SSF51735">
    <property type="entry name" value="NAD(P)-binding Rossmann-fold domains"/>
    <property type="match status" value="1"/>
</dbReference>
<keyword evidence="1" id="KW-0560">Oxidoreductase</keyword>
<evidence type="ECO:0000259" key="3">
    <source>
        <dbReference type="Pfam" id="PF22725"/>
    </source>
</evidence>
<dbReference type="PANTHER" id="PTHR43818">
    <property type="entry name" value="BCDNA.GH03377"/>
    <property type="match status" value="1"/>
</dbReference>
<name>A0A9D2MX08_9FIRM</name>
<dbReference type="InterPro" id="IPR050463">
    <property type="entry name" value="Gfo/Idh/MocA_oxidrdct_glycsds"/>
</dbReference>
<sequence length="364" mass="40138">MKTWKVALIGCGSIAESIYIPQMAHIPQTELVAVCDIIPERAQKYAERFHVPQWYPNIDELLAHCDFDILMDTASIPAHHEINMKALQAGKHLYSQKPVGLTVEQVTEQMEAAQKAGVKFAASPIHPLRPDILFIRDMIQNGAIGKVTMVRAHTAHGGPEHFQYRDADPSWFFEPGAGAIYDMGVHGLTMAVAVLGPAKEVSCTAVISQPERVVRTGAFDGKKIKADYLPDNYLITLNWGDGCIGVVDAGFCQVASTVNMLEVYGTKGTLTILGQIKIGEGDGVRMYLDSPELKVRGWLDPLSQDRPPRGEFEQCECLSDLIHAIETDTTPTLDPKIARHVVDIMCTIPQAIEEKRTLPLHTTF</sequence>